<evidence type="ECO:0000313" key="6">
    <source>
        <dbReference type="Proteomes" id="UP001157439"/>
    </source>
</evidence>
<dbReference type="RefSeq" id="WP_095499063.1">
    <property type="nucleotide sequence ID" value="NZ_BSPO01000003.1"/>
</dbReference>
<dbReference type="Pfam" id="PF00534">
    <property type="entry name" value="Glycos_transf_1"/>
    <property type="match status" value="1"/>
</dbReference>
<dbReference type="GO" id="GO:0016758">
    <property type="term" value="F:hexosyltransferase activity"/>
    <property type="evidence" value="ECO:0007669"/>
    <property type="project" value="TreeGrafter"/>
</dbReference>
<organism evidence="5 6">
    <name type="scientific">Paraferrimonas haliotis</name>
    <dbReference type="NCBI Taxonomy" id="2013866"/>
    <lineage>
        <taxon>Bacteria</taxon>
        <taxon>Pseudomonadati</taxon>
        <taxon>Pseudomonadota</taxon>
        <taxon>Gammaproteobacteria</taxon>
        <taxon>Alteromonadales</taxon>
        <taxon>Ferrimonadaceae</taxon>
        <taxon>Paraferrimonas</taxon>
    </lineage>
</organism>
<dbReference type="PANTHER" id="PTHR34136">
    <property type="match status" value="1"/>
</dbReference>
<comment type="caution">
    <text evidence="5">The sequence shown here is derived from an EMBL/GenBank/DDBJ whole genome shotgun (WGS) entry which is preliminary data.</text>
</comment>
<sequence length="611" mass="68679">MHIVHIVRQFDPAMGGLENFVKSLAQEQLKSGHSVTVITLNRVFHQQGSQLPYEAEIEGILVKRIGYVGSPRYPIALSIVGEIPSCDVVHVHAIDFFVDYLAVNWWRVSAPMVVSTHGGFFHSKFASMAKRLYFNTVTRLSLRAFQYVLACSNNDLLRFSKINQKRLLLIENGVDVSKFANAASPQYQPHFIFIGRFSDNKRLPQLIDTLSEVNKIGSVKVRLSIIGKDWDNNKLLLTEKISTLNAQGWVSIYCELADDEIRALVSSASYICSASEYEGFGLTILEGMAAGLIPVVSDIASFNRIIHNAKVGLITPFNDPAQDAKRIVQFCNHVSEQYQSLRSKAISASQEYSWSRVSKSFEQVYQQVNAQKKVIQGITVNDYSKQALLTQLNERLENRRSTILAFANAHSINTAQQSNEYLAVLNRSLTVNDGSGMRLASKLKYGIGFKDNLNGTDFVPYLLANLTPGTKLFLLGGEPGIPKECLNVWQAQYPQLNWVGEHHGYFNERQSQHICQTIKACKADIVIVALGNPLQELWLDNNLEKCGAILGIGVGALFDFTVGKATRAPHWMRALGVEWVYRLIKEPQRMWKRYLIGNFTFVLRSLRDAKR</sequence>
<dbReference type="CDD" id="cd06533">
    <property type="entry name" value="Glyco_transf_WecG_TagA"/>
    <property type="match status" value="1"/>
</dbReference>
<keyword evidence="1" id="KW-0328">Glycosyltransferase</keyword>
<protein>
    <recommendedName>
        <fullName evidence="7">Alpha-1,3-mannosyltransferase</fullName>
    </recommendedName>
</protein>
<dbReference type="NCBIfam" id="TIGR00696">
    <property type="entry name" value="wecG_tagA_cpsF"/>
    <property type="match status" value="1"/>
</dbReference>
<dbReference type="Proteomes" id="UP001157439">
    <property type="component" value="Unassembled WGS sequence"/>
</dbReference>
<evidence type="ECO:0000256" key="2">
    <source>
        <dbReference type="ARBA" id="ARBA00022679"/>
    </source>
</evidence>
<evidence type="ECO:0000313" key="5">
    <source>
        <dbReference type="EMBL" id="GLS84594.1"/>
    </source>
</evidence>
<name>A0AA37TXD1_9GAMM</name>
<dbReference type="Pfam" id="PF03808">
    <property type="entry name" value="Glyco_tran_WecG"/>
    <property type="match status" value="1"/>
</dbReference>
<dbReference type="InterPro" id="IPR001296">
    <property type="entry name" value="Glyco_trans_1"/>
</dbReference>
<dbReference type="InterPro" id="IPR004629">
    <property type="entry name" value="WecG_TagA_CpsF"/>
</dbReference>
<accession>A0AA37TXD1</accession>
<feature type="domain" description="Glycosyltransferase subfamily 4-like N-terminal" evidence="4">
    <location>
        <begin position="14"/>
        <end position="177"/>
    </location>
</feature>
<proteinExistence type="predicted"/>
<evidence type="ECO:0000259" key="3">
    <source>
        <dbReference type="Pfam" id="PF00534"/>
    </source>
</evidence>
<dbReference type="Gene3D" id="3.40.50.2000">
    <property type="entry name" value="Glycogen Phosphorylase B"/>
    <property type="match status" value="2"/>
</dbReference>
<reference evidence="5 6" key="1">
    <citation type="journal article" date="2014" name="Int. J. Syst. Evol. Microbiol.">
        <title>Complete genome sequence of Corynebacterium casei LMG S-19264T (=DSM 44701T), isolated from a smear-ripened cheese.</title>
        <authorList>
            <consortium name="US DOE Joint Genome Institute (JGI-PGF)"/>
            <person name="Walter F."/>
            <person name="Albersmeier A."/>
            <person name="Kalinowski J."/>
            <person name="Ruckert C."/>
        </authorList>
    </citation>
    <scope>NUCLEOTIDE SEQUENCE [LARGE SCALE GENOMIC DNA]</scope>
    <source>
        <strain evidence="5 6">NBRC 112785</strain>
    </source>
</reference>
<evidence type="ECO:0000256" key="1">
    <source>
        <dbReference type="ARBA" id="ARBA00022676"/>
    </source>
</evidence>
<feature type="domain" description="Glycosyl transferase family 1" evidence="3">
    <location>
        <begin position="183"/>
        <end position="342"/>
    </location>
</feature>
<keyword evidence="6" id="KW-1185">Reference proteome</keyword>
<dbReference type="PANTHER" id="PTHR34136:SF1">
    <property type="entry name" value="UDP-N-ACETYL-D-MANNOSAMINURONIC ACID TRANSFERASE"/>
    <property type="match status" value="1"/>
</dbReference>
<dbReference type="CDD" id="cd03801">
    <property type="entry name" value="GT4_PimA-like"/>
    <property type="match status" value="1"/>
</dbReference>
<dbReference type="AlphaFoldDB" id="A0AA37TXD1"/>
<keyword evidence="2" id="KW-0808">Transferase</keyword>
<gene>
    <name evidence="5" type="ORF">GCM10007894_25710</name>
</gene>
<evidence type="ECO:0008006" key="7">
    <source>
        <dbReference type="Google" id="ProtNLM"/>
    </source>
</evidence>
<evidence type="ECO:0000259" key="4">
    <source>
        <dbReference type="Pfam" id="PF13439"/>
    </source>
</evidence>
<dbReference type="SUPFAM" id="SSF53756">
    <property type="entry name" value="UDP-Glycosyltransferase/glycogen phosphorylase"/>
    <property type="match status" value="1"/>
</dbReference>
<dbReference type="Pfam" id="PF13439">
    <property type="entry name" value="Glyco_transf_4"/>
    <property type="match status" value="1"/>
</dbReference>
<dbReference type="InterPro" id="IPR028098">
    <property type="entry name" value="Glyco_trans_4-like_N"/>
</dbReference>
<dbReference type="EMBL" id="BSPO01000003">
    <property type="protein sequence ID" value="GLS84594.1"/>
    <property type="molecule type" value="Genomic_DNA"/>
</dbReference>